<gene>
    <name evidence="1" type="ORF">SAMN06265353_1187</name>
</gene>
<dbReference type="EMBL" id="OBEN01000006">
    <property type="protein sequence ID" value="SNZ14745.1"/>
    <property type="molecule type" value="Genomic_DNA"/>
</dbReference>
<organism evidence="1 2">
    <name type="scientific">Hydrogenobacter hydrogenophilus</name>
    <dbReference type="NCBI Taxonomy" id="35835"/>
    <lineage>
        <taxon>Bacteria</taxon>
        <taxon>Pseudomonadati</taxon>
        <taxon>Aquificota</taxon>
        <taxon>Aquificia</taxon>
        <taxon>Aquificales</taxon>
        <taxon>Aquificaceae</taxon>
        <taxon>Hydrogenobacter</taxon>
    </lineage>
</organism>
<name>A0A285NZ46_9AQUI</name>
<evidence type="ECO:0000313" key="2">
    <source>
        <dbReference type="Proteomes" id="UP000218627"/>
    </source>
</evidence>
<keyword evidence="2" id="KW-1185">Reference proteome</keyword>
<accession>A0A285NZ46</accession>
<proteinExistence type="predicted"/>
<reference evidence="2" key="1">
    <citation type="submission" date="2017-09" db="EMBL/GenBank/DDBJ databases">
        <authorList>
            <person name="Varghese N."/>
            <person name="Submissions S."/>
        </authorList>
    </citation>
    <scope>NUCLEOTIDE SEQUENCE [LARGE SCALE GENOMIC DNA]</scope>
    <source>
        <strain evidence="2">DSM 2913</strain>
    </source>
</reference>
<sequence>MLDNGSIVYRKLKRYTSNKLVNVSTAFSTATDYTAVYTYVNQSVKYTIQG</sequence>
<protein>
    <submittedName>
        <fullName evidence="1">Uncharacterized protein</fullName>
    </submittedName>
</protein>
<evidence type="ECO:0000313" key="1">
    <source>
        <dbReference type="EMBL" id="SNZ14745.1"/>
    </source>
</evidence>
<dbReference type="Proteomes" id="UP000218627">
    <property type="component" value="Unassembled WGS sequence"/>
</dbReference>
<dbReference type="AlphaFoldDB" id="A0A285NZ46"/>